<dbReference type="EMBL" id="JBHSGI010000009">
    <property type="protein sequence ID" value="MFC4669101.1"/>
    <property type="molecule type" value="Genomic_DNA"/>
</dbReference>
<dbReference type="EC" id="3.6.1.9" evidence="4"/>
<evidence type="ECO:0000313" key="6">
    <source>
        <dbReference type="Proteomes" id="UP001595973"/>
    </source>
</evidence>
<dbReference type="RefSeq" id="WP_380717510.1">
    <property type="nucleotide sequence ID" value="NZ_JBHSGI010000009.1"/>
</dbReference>
<dbReference type="CDD" id="cd00555">
    <property type="entry name" value="Maf"/>
    <property type="match status" value="1"/>
</dbReference>
<evidence type="ECO:0000256" key="2">
    <source>
        <dbReference type="ARBA" id="ARBA00022801"/>
    </source>
</evidence>
<gene>
    <name evidence="5" type="ORF">ACFO5X_11090</name>
</gene>
<dbReference type="HAMAP" id="MF_00528">
    <property type="entry name" value="Maf"/>
    <property type="match status" value="1"/>
</dbReference>
<protein>
    <recommendedName>
        <fullName evidence="4">Nucleoside triphosphate pyrophosphatase</fullName>
        <ecNumber evidence="4">3.6.1.9</ecNumber>
    </recommendedName>
    <alternativeName>
        <fullName evidence="4">Nucleotide pyrophosphatase</fullName>
        <shortName evidence="4">Nucleotide PPase</shortName>
    </alternativeName>
</protein>
<keyword evidence="4" id="KW-0963">Cytoplasm</keyword>
<evidence type="ECO:0000256" key="3">
    <source>
        <dbReference type="ARBA" id="ARBA00023080"/>
    </source>
</evidence>
<comment type="caution">
    <text evidence="5">The sequence shown here is derived from an EMBL/GenBank/DDBJ whole genome shotgun (WGS) entry which is preliminary data.</text>
</comment>
<organism evidence="5 6">
    <name type="scientific">Seohaeicola nanhaiensis</name>
    <dbReference type="NCBI Taxonomy" id="1387282"/>
    <lineage>
        <taxon>Bacteria</taxon>
        <taxon>Pseudomonadati</taxon>
        <taxon>Pseudomonadota</taxon>
        <taxon>Alphaproteobacteria</taxon>
        <taxon>Rhodobacterales</taxon>
        <taxon>Roseobacteraceae</taxon>
        <taxon>Seohaeicola</taxon>
    </lineage>
</organism>
<feature type="active site" description="Proton acceptor" evidence="4">
    <location>
        <position position="76"/>
    </location>
</feature>
<dbReference type="NCBIfam" id="TIGR00172">
    <property type="entry name" value="maf"/>
    <property type="match status" value="1"/>
</dbReference>
<dbReference type="Proteomes" id="UP001595973">
    <property type="component" value="Unassembled WGS sequence"/>
</dbReference>
<dbReference type="InterPro" id="IPR029001">
    <property type="entry name" value="ITPase-like_fam"/>
</dbReference>
<comment type="function">
    <text evidence="4">Nucleoside triphosphate pyrophosphatase. May have a dual role in cell division arrest and in preventing the incorporation of modified nucleotides into cellular nucleic acids.</text>
</comment>
<dbReference type="GO" id="GO:0016787">
    <property type="term" value="F:hydrolase activity"/>
    <property type="evidence" value="ECO:0007669"/>
    <property type="project" value="UniProtKB-KW"/>
</dbReference>
<accession>A0ABV9KGQ1</accession>
<dbReference type="PANTHER" id="PTHR43213">
    <property type="entry name" value="BIFUNCTIONAL DTTP/UTP PYROPHOSPHATASE/METHYLTRANSFERASE PROTEIN-RELATED"/>
    <property type="match status" value="1"/>
</dbReference>
<dbReference type="Gene3D" id="3.90.950.10">
    <property type="match status" value="1"/>
</dbReference>
<reference evidence="6" key="1">
    <citation type="journal article" date="2019" name="Int. J. Syst. Evol. Microbiol.">
        <title>The Global Catalogue of Microorganisms (GCM) 10K type strain sequencing project: providing services to taxonomists for standard genome sequencing and annotation.</title>
        <authorList>
            <consortium name="The Broad Institute Genomics Platform"/>
            <consortium name="The Broad Institute Genome Sequencing Center for Infectious Disease"/>
            <person name="Wu L."/>
            <person name="Ma J."/>
        </authorList>
    </citation>
    <scope>NUCLEOTIDE SEQUENCE [LARGE SCALE GENOMIC DNA]</scope>
    <source>
        <strain evidence="6">CGMCC 4.7283</strain>
    </source>
</reference>
<evidence type="ECO:0000313" key="5">
    <source>
        <dbReference type="EMBL" id="MFC4669101.1"/>
    </source>
</evidence>
<comment type="cofactor">
    <cofactor evidence="1 4">
        <name>a divalent metal cation</name>
        <dbReference type="ChEBI" id="CHEBI:60240"/>
    </cofactor>
</comment>
<proteinExistence type="inferred from homology"/>
<comment type="similarity">
    <text evidence="4">Belongs to the Maf family.</text>
</comment>
<evidence type="ECO:0000256" key="1">
    <source>
        <dbReference type="ARBA" id="ARBA00001968"/>
    </source>
</evidence>
<keyword evidence="6" id="KW-1185">Reference proteome</keyword>
<dbReference type="SUPFAM" id="SSF52972">
    <property type="entry name" value="ITPase-like"/>
    <property type="match status" value="1"/>
</dbReference>
<evidence type="ECO:0000256" key="4">
    <source>
        <dbReference type="HAMAP-Rule" id="MF_00528"/>
    </source>
</evidence>
<keyword evidence="3 4" id="KW-0546">Nucleotide metabolism</keyword>
<dbReference type="InterPro" id="IPR003697">
    <property type="entry name" value="Maf-like"/>
</dbReference>
<comment type="caution">
    <text evidence="4">Lacks conserved residue(s) required for the propagation of feature annotation.</text>
</comment>
<keyword evidence="2 4" id="KW-0378">Hydrolase</keyword>
<comment type="subcellular location">
    <subcellularLocation>
        <location evidence="4">Cytoplasm</location>
    </subcellularLocation>
</comment>
<comment type="catalytic activity">
    <reaction evidence="4">
        <text>a 2'-deoxyribonucleoside 5'-triphosphate + H2O = a 2'-deoxyribonucleoside 5'-phosphate + diphosphate + H(+)</text>
        <dbReference type="Rhea" id="RHEA:44644"/>
        <dbReference type="ChEBI" id="CHEBI:15377"/>
        <dbReference type="ChEBI" id="CHEBI:15378"/>
        <dbReference type="ChEBI" id="CHEBI:33019"/>
        <dbReference type="ChEBI" id="CHEBI:61560"/>
        <dbReference type="ChEBI" id="CHEBI:65317"/>
        <dbReference type="EC" id="3.6.1.9"/>
    </reaction>
</comment>
<sequence length="199" mass="22224">MTVPFILASGSSTRADLLRRARVPFEVVVPRVDEDQVRRSLEAEAAKPRDIADALAELKARRIADKHPGAMVLGCDQVLDLEGRVLSKPGSPEEAVAQLTEMQGRRHQLLSAAVIYENGQPVWRHVGQVRLRMRELSPGFIESYVARNWDSVRHSVGAYKLEEEGVRLFSAIEGDLFNVLGMPLIELLNYLILKGLEET</sequence>
<dbReference type="Pfam" id="PF02545">
    <property type="entry name" value="Maf"/>
    <property type="match status" value="1"/>
</dbReference>
<dbReference type="PANTHER" id="PTHR43213:SF5">
    <property type="entry name" value="BIFUNCTIONAL DTTP_UTP PYROPHOSPHATASE_METHYLTRANSFERASE PROTEIN-RELATED"/>
    <property type="match status" value="1"/>
</dbReference>
<comment type="catalytic activity">
    <reaction evidence="4">
        <text>a ribonucleoside 5'-triphosphate + H2O = a ribonucleoside 5'-phosphate + diphosphate + H(+)</text>
        <dbReference type="Rhea" id="RHEA:23996"/>
        <dbReference type="ChEBI" id="CHEBI:15377"/>
        <dbReference type="ChEBI" id="CHEBI:15378"/>
        <dbReference type="ChEBI" id="CHEBI:33019"/>
        <dbReference type="ChEBI" id="CHEBI:58043"/>
        <dbReference type="ChEBI" id="CHEBI:61557"/>
        <dbReference type="EC" id="3.6.1.9"/>
    </reaction>
</comment>
<name>A0ABV9KGQ1_9RHOB</name>
<dbReference type="PIRSF" id="PIRSF006305">
    <property type="entry name" value="Maf"/>
    <property type="match status" value="1"/>
</dbReference>